<evidence type="ECO:0000313" key="1">
    <source>
        <dbReference type="EMBL" id="GEO36733.1"/>
    </source>
</evidence>
<organism evidence="1 2">
    <name type="scientific">Skermanella aerolata</name>
    <dbReference type="NCBI Taxonomy" id="393310"/>
    <lineage>
        <taxon>Bacteria</taxon>
        <taxon>Pseudomonadati</taxon>
        <taxon>Pseudomonadota</taxon>
        <taxon>Alphaproteobacteria</taxon>
        <taxon>Rhodospirillales</taxon>
        <taxon>Azospirillaceae</taxon>
        <taxon>Skermanella</taxon>
    </lineage>
</organism>
<name>A0A512DJS8_9PROT</name>
<protein>
    <submittedName>
        <fullName evidence="1">Uncharacterized protein</fullName>
    </submittedName>
</protein>
<reference evidence="1 2" key="1">
    <citation type="submission" date="2019-07" db="EMBL/GenBank/DDBJ databases">
        <title>Whole genome shotgun sequence of Skermanella aerolata NBRC 106429.</title>
        <authorList>
            <person name="Hosoyama A."/>
            <person name="Uohara A."/>
            <person name="Ohji S."/>
            <person name="Ichikawa N."/>
        </authorList>
    </citation>
    <scope>NUCLEOTIDE SEQUENCE [LARGE SCALE GENOMIC DNA]</scope>
    <source>
        <strain evidence="1 2">NBRC 106429</strain>
    </source>
</reference>
<comment type="caution">
    <text evidence="1">The sequence shown here is derived from an EMBL/GenBank/DDBJ whole genome shotgun (WGS) entry which is preliminary data.</text>
</comment>
<sequence>MVVEHEHWAVANLLIGRYGRQAVSQAEARAEDADANGDREGREIWQSVKGALSRHHGCLSRYE</sequence>
<keyword evidence="2" id="KW-1185">Reference proteome</keyword>
<gene>
    <name evidence="1" type="ORF">SAE02_08810</name>
</gene>
<dbReference type="EMBL" id="BJYZ01000003">
    <property type="protein sequence ID" value="GEO36733.1"/>
    <property type="molecule type" value="Genomic_DNA"/>
</dbReference>
<accession>A0A512DJS8</accession>
<proteinExistence type="predicted"/>
<dbReference type="Proteomes" id="UP000321523">
    <property type="component" value="Unassembled WGS sequence"/>
</dbReference>
<evidence type="ECO:0000313" key="2">
    <source>
        <dbReference type="Proteomes" id="UP000321523"/>
    </source>
</evidence>
<dbReference type="AlphaFoldDB" id="A0A512DJS8"/>
<dbReference type="OrthoDB" id="7363783at2"/>
<dbReference type="RefSeq" id="WP_044426220.1">
    <property type="nucleotide sequence ID" value="NZ_BJYZ01000003.1"/>
</dbReference>